<keyword evidence="2" id="KW-0964">Secreted</keyword>
<evidence type="ECO:0000313" key="6">
    <source>
        <dbReference type="Proteomes" id="UP000653454"/>
    </source>
</evidence>
<dbReference type="AlphaFoldDB" id="A0A8S4G3V1"/>
<keyword evidence="3" id="KW-1015">Disulfide bond</keyword>
<sequence>MSPREAQCIQQCPVTSEFNPVCGSDGQEYSNPGRLDCARGCGRGVTLARSGPCPRIPVTDAPAG</sequence>
<dbReference type="PANTHER" id="PTHR21179:SF0">
    <property type="entry name" value="SERINE PROTEASE INHIBITOR KAZAL-TYPE 4"/>
    <property type="match status" value="1"/>
</dbReference>
<dbReference type="PANTHER" id="PTHR21179">
    <property type="entry name" value="SERINE-TYPE ENDOPEPTIDASE INHIBITOR"/>
    <property type="match status" value="1"/>
</dbReference>
<organism evidence="5 6">
    <name type="scientific">Plutella xylostella</name>
    <name type="common">Diamondback moth</name>
    <name type="synonym">Plutella maculipennis</name>
    <dbReference type="NCBI Taxonomy" id="51655"/>
    <lineage>
        <taxon>Eukaryota</taxon>
        <taxon>Metazoa</taxon>
        <taxon>Ecdysozoa</taxon>
        <taxon>Arthropoda</taxon>
        <taxon>Hexapoda</taxon>
        <taxon>Insecta</taxon>
        <taxon>Pterygota</taxon>
        <taxon>Neoptera</taxon>
        <taxon>Endopterygota</taxon>
        <taxon>Lepidoptera</taxon>
        <taxon>Glossata</taxon>
        <taxon>Ditrysia</taxon>
        <taxon>Yponomeutoidea</taxon>
        <taxon>Plutellidae</taxon>
        <taxon>Plutella</taxon>
    </lineage>
</organism>
<dbReference type="CDD" id="cd00104">
    <property type="entry name" value="KAZAL_FS"/>
    <property type="match status" value="1"/>
</dbReference>
<dbReference type="InterPro" id="IPR002350">
    <property type="entry name" value="Kazal_dom"/>
</dbReference>
<dbReference type="Pfam" id="PF07648">
    <property type="entry name" value="Kazal_2"/>
    <property type="match status" value="1"/>
</dbReference>
<dbReference type="EMBL" id="CAJHNJ030000064">
    <property type="protein sequence ID" value="CAG9133592.1"/>
    <property type="molecule type" value="Genomic_DNA"/>
</dbReference>
<dbReference type="InterPro" id="IPR039932">
    <property type="entry name" value="Spink4-like"/>
</dbReference>
<dbReference type="PROSITE" id="PS51465">
    <property type="entry name" value="KAZAL_2"/>
    <property type="match status" value="1"/>
</dbReference>
<dbReference type="SUPFAM" id="SSF100895">
    <property type="entry name" value="Kazal-type serine protease inhibitors"/>
    <property type="match status" value="1"/>
</dbReference>
<evidence type="ECO:0000313" key="5">
    <source>
        <dbReference type="EMBL" id="CAG9133592.1"/>
    </source>
</evidence>
<comment type="subcellular location">
    <subcellularLocation>
        <location evidence="1">Secreted</location>
    </subcellularLocation>
</comment>
<dbReference type="GO" id="GO:0005576">
    <property type="term" value="C:extracellular region"/>
    <property type="evidence" value="ECO:0007669"/>
    <property type="project" value="UniProtKB-SubCell"/>
</dbReference>
<accession>A0A8S4G3V1</accession>
<reference evidence="5" key="1">
    <citation type="submission" date="2020-11" db="EMBL/GenBank/DDBJ databases">
        <authorList>
            <person name="Whiteford S."/>
        </authorList>
    </citation>
    <scope>NUCLEOTIDE SEQUENCE</scope>
</reference>
<comment type="caution">
    <text evidence="5">The sequence shown here is derived from an EMBL/GenBank/DDBJ whole genome shotgun (WGS) entry which is preliminary data.</text>
</comment>
<dbReference type="GO" id="GO:0004867">
    <property type="term" value="F:serine-type endopeptidase inhibitor activity"/>
    <property type="evidence" value="ECO:0007669"/>
    <property type="project" value="InterPro"/>
</dbReference>
<gene>
    <name evidence="5" type="ORF">PLXY2_LOCUS11802</name>
</gene>
<dbReference type="Proteomes" id="UP000653454">
    <property type="component" value="Unassembled WGS sequence"/>
</dbReference>
<dbReference type="SMART" id="SM00280">
    <property type="entry name" value="KAZAL"/>
    <property type="match status" value="1"/>
</dbReference>
<dbReference type="Gene3D" id="3.30.60.30">
    <property type="match status" value="1"/>
</dbReference>
<evidence type="ECO:0000256" key="1">
    <source>
        <dbReference type="ARBA" id="ARBA00004613"/>
    </source>
</evidence>
<feature type="domain" description="Kazal-like" evidence="4">
    <location>
        <begin position="2"/>
        <end position="55"/>
    </location>
</feature>
<name>A0A8S4G3V1_PLUXY</name>
<keyword evidence="6" id="KW-1185">Reference proteome</keyword>
<evidence type="ECO:0000256" key="3">
    <source>
        <dbReference type="ARBA" id="ARBA00023157"/>
    </source>
</evidence>
<proteinExistence type="predicted"/>
<protein>
    <submittedName>
        <fullName evidence="5">(diamondback moth) hypothetical protein</fullName>
    </submittedName>
</protein>
<dbReference type="InterPro" id="IPR036058">
    <property type="entry name" value="Kazal_dom_sf"/>
</dbReference>
<evidence type="ECO:0000259" key="4">
    <source>
        <dbReference type="PROSITE" id="PS51465"/>
    </source>
</evidence>
<evidence type="ECO:0000256" key="2">
    <source>
        <dbReference type="ARBA" id="ARBA00022525"/>
    </source>
</evidence>